<evidence type="ECO:0000256" key="3">
    <source>
        <dbReference type="ARBA" id="ARBA00023027"/>
    </source>
</evidence>
<dbReference type="Pfam" id="PF02812">
    <property type="entry name" value="ELFV_dehydrog_N"/>
    <property type="match status" value="1"/>
</dbReference>
<dbReference type="InterPro" id="IPR006096">
    <property type="entry name" value="Glu/Leu/Phe/Val/Trp_DH_C"/>
</dbReference>
<dbReference type="InterPro" id="IPR036291">
    <property type="entry name" value="NAD(P)-bd_dom_sf"/>
</dbReference>
<evidence type="ECO:0000256" key="2">
    <source>
        <dbReference type="ARBA" id="ARBA00023002"/>
    </source>
</evidence>
<evidence type="ECO:0000256" key="6">
    <source>
        <dbReference type="RuleBase" id="RU004417"/>
    </source>
</evidence>
<dbReference type="InterPro" id="IPR046346">
    <property type="entry name" value="Aminoacid_DH-like_N_sf"/>
</dbReference>
<dbReference type="PANTHER" id="PTHR42722:SF1">
    <property type="entry name" value="VALINE DEHYDROGENASE"/>
    <property type="match status" value="1"/>
</dbReference>
<dbReference type="CDD" id="cd01075">
    <property type="entry name" value="NAD_bind_Leu_Phe_Val_DH"/>
    <property type="match status" value="1"/>
</dbReference>
<evidence type="ECO:0000313" key="9">
    <source>
        <dbReference type="Proteomes" id="UP000198569"/>
    </source>
</evidence>
<dbReference type="Proteomes" id="UP000198569">
    <property type="component" value="Unassembled WGS sequence"/>
</dbReference>
<dbReference type="PRINTS" id="PR00082">
    <property type="entry name" value="GLFDHDRGNASE"/>
</dbReference>
<dbReference type="SMART" id="SM00839">
    <property type="entry name" value="ELFV_dehydrog"/>
    <property type="match status" value="1"/>
</dbReference>
<dbReference type="SUPFAM" id="SSF53223">
    <property type="entry name" value="Aminoacid dehydrogenase-like, N-terminal domain"/>
    <property type="match status" value="1"/>
</dbReference>
<reference evidence="9" key="1">
    <citation type="submission" date="2016-10" db="EMBL/GenBank/DDBJ databases">
        <authorList>
            <person name="Varghese N."/>
            <person name="Submissions S."/>
        </authorList>
    </citation>
    <scope>NUCLEOTIDE SEQUENCE [LARGE SCALE GENOMIC DNA]</scope>
    <source>
        <strain evidence="9">DSM 15718</strain>
    </source>
</reference>
<dbReference type="RefSeq" id="WP_091434083.1">
    <property type="nucleotide sequence ID" value="NZ_FNMV01000013.1"/>
</dbReference>
<organism evidence="8 9">
    <name type="scientific">Flavobacterium degerlachei</name>
    <dbReference type="NCBI Taxonomy" id="229203"/>
    <lineage>
        <taxon>Bacteria</taxon>
        <taxon>Pseudomonadati</taxon>
        <taxon>Bacteroidota</taxon>
        <taxon>Flavobacteriia</taxon>
        <taxon>Flavobacteriales</taxon>
        <taxon>Flavobacteriaceae</taxon>
        <taxon>Flavobacterium</taxon>
    </lineage>
</organism>
<dbReference type="OrthoDB" id="9803297at2"/>
<keyword evidence="2 6" id="KW-0560">Oxidoreductase</keyword>
<evidence type="ECO:0000313" key="8">
    <source>
        <dbReference type="EMBL" id="SDX67006.1"/>
    </source>
</evidence>
<keyword evidence="5" id="KW-0547">Nucleotide-binding</keyword>
<dbReference type="Gene3D" id="3.40.50.720">
    <property type="entry name" value="NAD(P)-binding Rossmann-like Domain"/>
    <property type="match status" value="1"/>
</dbReference>
<dbReference type="FunFam" id="3.40.50.10860:FF:000010">
    <property type="entry name" value="Leucine dehydrogenase"/>
    <property type="match status" value="1"/>
</dbReference>
<dbReference type="GO" id="GO:0016639">
    <property type="term" value="F:oxidoreductase activity, acting on the CH-NH2 group of donors, NAD or NADP as acceptor"/>
    <property type="evidence" value="ECO:0007669"/>
    <property type="project" value="InterPro"/>
</dbReference>
<dbReference type="InterPro" id="IPR006097">
    <property type="entry name" value="Glu/Leu/Phe/Val/Trp_DH_dimer"/>
</dbReference>
<keyword evidence="9" id="KW-1185">Reference proteome</keyword>
<comment type="similarity">
    <text evidence="1 6">Belongs to the Glu/Leu/Phe/Val dehydrogenases family.</text>
</comment>
<feature type="domain" description="Glutamate/phenylalanine/leucine/valine/L-tryptophan dehydrogenase C-terminal" evidence="7">
    <location>
        <begin position="158"/>
        <end position="366"/>
    </location>
</feature>
<dbReference type="PIRSF" id="PIRSF000188">
    <property type="entry name" value="Phe_leu_dh"/>
    <property type="match status" value="1"/>
</dbReference>
<dbReference type="InterPro" id="IPR016211">
    <property type="entry name" value="Glu/Phe/Leu/Val/Trp_DH_bac/arc"/>
</dbReference>
<dbReference type="SUPFAM" id="SSF51735">
    <property type="entry name" value="NAD(P)-binding Rossmann-fold domains"/>
    <property type="match status" value="1"/>
</dbReference>
<dbReference type="Gene3D" id="3.40.50.10860">
    <property type="entry name" value="Leucine Dehydrogenase, chain A, domain 1"/>
    <property type="match status" value="1"/>
</dbReference>
<feature type="active site" description="Proton donor/acceptor" evidence="4">
    <location>
        <position position="94"/>
    </location>
</feature>
<evidence type="ECO:0000256" key="4">
    <source>
        <dbReference type="PIRSR" id="PIRSR000188-1"/>
    </source>
</evidence>
<name>A0A1H3DKN9_9FLAO</name>
<dbReference type="Pfam" id="PF00208">
    <property type="entry name" value="ELFV_dehydrog"/>
    <property type="match status" value="2"/>
</dbReference>
<dbReference type="GO" id="GO:0006520">
    <property type="term" value="P:amino acid metabolic process"/>
    <property type="evidence" value="ECO:0007669"/>
    <property type="project" value="InterPro"/>
</dbReference>
<feature type="binding site" evidence="5">
    <location>
        <begin position="194"/>
        <end position="199"/>
    </location>
    <ligand>
        <name>NAD(+)</name>
        <dbReference type="ChEBI" id="CHEBI:57540"/>
    </ligand>
</feature>
<dbReference type="STRING" id="229203.SAMN05444338_11339"/>
<dbReference type="PANTHER" id="PTHR42722">
    <property type="entry name" value="LEUCINE DEHYDROGENASE"/>
    <property type="match status" value="1"/>
</dbReference>
<dbReference type="InterPro" id="IPR006095">
    <property type="entry name" value="Glu/Leu/Phe/Val/Trp_DH"/>
</dbReference>
<protein>
    <submittedName>
        <fullName evidence="8">Leucine dehydrogenase</fullName>
    </submittedName>
</protein>
<dbReference type="AlphaFoldDB" id="A0A1H3DKN9"/>
<sequence>MNAAFTTAKELQKMDPVFGQLSFDDHEQIVFCNDKDTGLKAIIGIHNSVMGPALGGTRMFNYATEWDALNDVLRLSRGMTYKAAITGLNIGGGKAVIWGDAKTQKTPELMRKFGEFVHSLSGRYITAEDVGMETSDMDIVRDVTPYVTGISESRGGAGNPSPVTAYGVYMGMKAAAKHQFGSDVLTGKKVLVQGIGHVGETLVDYLTKEGAIVTIADINEEKLYEVGSKYNAQIFTGEDLYTADVDIYAPCAMGATLNDNTVHKIKAKVIAGAANNQLANEDIHGAILQERGILYAPDFLINAGGIINVYAELAHYGKEEIMSKTENIYNTTLEIIDYAVAKGITTHQAALTIAQNRIDQRRIENSKK</sequence>
<evidence type="ECO:0000259" key="7">
    <source>
        <dbReference type="SMART" id="SM00839"/>
    </source>
</evidence>
<proteinExistence type="inferred from homology"/>
<dbReference type="GO" id="GO:0000166">
    <property type="term" value="F:nucleotide binding"/>
    <property type="evidence" value="ECO:0007669"/>
    <property type="project" value="UniProtKB-KW"/>
</dbReference>
<accession>A0A1H3DKN9</accession>
<gene>
    <name evidence="8" type="ORF">SAMN05444338_11339</name>
</gene>
<dbReference type="EMBL" id="FNMV01000013">
    <property type="protein sequence ID" value="SDX67006.1"/>
    <property type="molecule type" value="Genomic_DNA"/>
</dbReference>
<keyword evidence="3 5" id="KW-0520">NAD</keyword>
<evidence type="ECO:0000256" key="1">
    <source>
        <dbReference type="ARBA" id="ARBA00006382"/>
    </source>
</evidence>
<evidence type="ECO:0000256" key="5">
    <source>
        <dbReference type="PIRSR" id="PIRSR000188-2"/>
    </source>
</evidence>